<dbReference type="Proteomes" id="UP000515163">
    <property type="component" value="Unplaced"/>
</dbReference>
<dbReference type="InterPro" id="IPR048724">
    <property type="entry name" value="NuMA_N_HOOK"/>
</dbReference>
<evidence type="ECO:0000259" key="1">
    <source>
        <dbReference type="Pfam" id="PF21670"/>
    </source>
</evidence>
<evidence type="ECO:0000313" key="2">
    <source>
        <dbReference type="Proteomes" id="UP000515163"/>
    </source>
</evidence>
<dbReference type="RefSeq" id="XP_031555804.1">
    <property type="nucleotide sequence ID" value="XM_031699944.1"/>
</dbReference>
<dbReference type="GeneID" id="116292599"/>
<sequence length="158" mass="17710">MNRERADALLQWVNSVSGTTVKSIKDFSNQENAKILIDVLHLIDKDNWNEGTKAQDSTVQEMVSYIIAYLGGIYDNLDGIVSSNLIVSRGDELEIGKLIILLLCGAVQGNNVPHFIEKIHKLDNKVQFHLKVIIENILQQVESGQLCSRSLTDLLHEQ</sequence>
<keyword evidence="2" id="KW-1185">Reference proteome</keyword>
<dbReference type="Pfam" id="PF21670">
    <property type="entry name" value="HOOK_N_NuMA"/>
    <property type="match status" value="1"/>
</dbReference>
<proteinExistence type="predicted"/>
<dbReference type="AlphaFoldDB" id="A0A6P8HHC6"/>
<dbReference type="OrthoDB" id="2436455at2759"/>
<feature type="domain" description="Nuclear mitotic apparatus protein 1 N-terminal hook" evidence="1">
    <location>
        <begin position="4"/>
        <end position="158"/>
    </location>
</feature>
<dbReference type="InterPro" id="IPR036872">
    <property type="entry name" value="CH_dom_sf"/>
</dbReference>
<name>A0A6P8HHC6_ACTTE</name>
<gene>
    <name evidence="3" type="primary">LOC116292599</name>
</gene>
<dbReference type="InParanoid" id="A0A6P8HHC6"/>
<dbReference type="CDD" id="cd22224">
    <property type="entry name" value="HkD_NuMA"/>
    <property type="match status" value="1"/>
</dbReference>
<accession>A0A6P8HHC6</accession>
<protein>
    <submittedName>
        <fullName evidence="3">Uncharacterized protein LOC116292599</fullName>
    </submittedName>
</protein>
<reference evidence="3" key="1">
    <citation type="submission" date="2025-08" db="UniProtKB">
        <authorList>
            <consortium name="RefSeq"/>
        </authorList>
    </citation>
    <scope>IDENTIFICATION</scope>
    <source>
        <tissue evidence="3">Tentacle</tissue>
    </source>
</reference>
<dbReference type="Gene3D" id="1.10.418.10">
    <property type="entry name" value="Calponin-like domain"/>
    <property type="match status" value="1"/>
</dbReference>
<dbReference type="SUPFAM" id="SSF116907">
    <property type="entry name" value="Hook domain"/>
    <property type="match status" value="1"/>
</dbReference>
<feature type="non-terminal residue" evidence="3">
    <location>
        <position position="158"/>
    </location>
</feature>
<dbReference type="KEGG" id="aten:116292599"/>
<evidence type="ECO:0000313" key="3">
    <source>
        <dbReference type="RefSeq" id="XP_031555804.1"/>
    </source>
</evidence>
<organism evidence="2 3">
    <name type="scientific">Actinia tenebrosa</name>
    <name type="common">Australian red waratah sea anemone</name>
    <dbReference type="NCBI Taxonomy" id="6105"/>
    <lineage>
        <taxon>Eukaryota</taxon>
        <taxon>Metazoa</taxon>
        <taxon>Cnidaria</taxon>
        <taxon>Anthozoa</taxon>
        <taxon>Hexacorallia</taxon>
        <taxon>Actiniaria</taxon>
        <taxon>Actiniidae</taxon>
        <taxon>Actinia</taxon>
    </lineage>
</organism>